<dbReference type="SUPFAM" id="SSF57783">
    <property type="entry name" value="Zinc beta-ribbon"/>
    <property type="match status" value="1"/>
</dbReference>
<dbReference type="Proteomes" id="UP000176512">
    <property type="component" value="Unassembled WGS sequence"/>
</dbReference>
<dbReference type="Pfam" id="PF01807">
    <property type="entry name" value="Zn_ribbon_DnaG"/>
    <property type="match status" value="1"/>
</dbReference>
<dbReference type="Gene3D" id="3.90.980.10">
    <property type="entry name" value="DNA primase, catalytic core, N-terminal domain"/>
    <property type="match status" value="1"/>
</dbReference>
<evidence type="ECO:0000256" key="2">
    <source>
        <dbReference type="ARBA" id="ARBA00022515"/>
    </source>
</evidence>
<dbReference type="GO" id="GO:0003677">
    <property type="term" value="F:DNA binding"/>
    <property type="evidence" value="ECO:0007669"/>
    <property type="project" value="UniProtKB-KW"/>
</dbReference>
<dbReference type="Pfam" id="PF13155">
    <property type="entry name" value="Toprim_2"/>
    <property type="match status" value="1"/>
</dbReference>
<evidence type="ECO:0000313" key="14">
    <source>
        <dbReference type="EMBL" id="OGY53772.1"/>
    </source>
</evidence>
<dbReference type="InterPro" id="IPR030846">
    <property type="entry name" value="DnaG_bac"/>
</dbReference>
<evidence type="ECO:0000259" key="13">
    <source>
        <dbReference type="PROSITE" id="PS50880"/>
    </source>
</evidence>
<dbReference type="GO" id="GO:1990077">
    <property type="term" value="C:primosome complex"/>
    <property type="evidence" value="ECO:0007669"/>
    <property type="project" value="UniProtKB-KW"/>
</dbReference>
<dbReference type="InterPro" id="IPR019475">
    <property type="entry name" value="DNA_primase_DnaB-bd"/>
</dbReference>
<keyword evidence="7" id="KW-0863">Zinc-finger</keyword>
<dbReference type="SUPFAM" id="SSF56731">
    <property type="entry name" value="DNA primase core"/>
    <property type="match status" value="1"/>
</dbReference>
<dbReference type="Pfam" id="PF08275">
    <property type="entry name" value="DNAG_N"/>
    <property type="match status" value="1"/>
</dbReference>
<proteinExistence type="inferred from homology"/>
<dbReference type="GO" id="GO:0005737">
    <property type="term" value="C:cytoplasm"/>
    <property type="evidence" value="ECO:0007669"/>
    <property type="project" value="TreeGrafter"/>
</dbReference>
<evidence type="ECO:0000256" key="8">
    <source>
        <dbReference type="ARBA" id="ARBA00022833"/>
    </source>
</evidence>
<keyword evidence="5 12" id="KW-0235">DNA replication</keyword>
<keyword evidence="4 12" id="KW-0548">Nucleotidyltransferase</keyword>
<gene>
    <name evidence="14" type="ORF">A3A24_02580</name>
</gene>
<evidence type="ECO:0000256" key="3">
    <source>
        <dbReference type="ARBA" id="ARBA00022679"/>
    </source>
</evidence>
<evidence type="ECO:0000256" key="4">
    <source>
        <dbReference type="ARBA" id="ARBA00022695"/>
    </source>
</evidence>
<keyword evidence="6 12" id="KW-0479">Metal-binding</keyword>
<dbReference type="CDD" id="cd03364">
    <property type="entry name" value="TOPRIM_DnaG_primases"/>
    <property type="match status" value="1"/>
</dbReference>
<dbReference type="Gene3D" id="1.10.860.10">
    <property type="entry name" value="DNAb Helicase, Chain A"/>
    <property type="match status" value="1"/>
</dbReference>
<comment type="caution">
    <text evidence="14">The sequence shown here is derived from an EMBL/GenBank/DDBJ whole genome shotgun (WGS) entry which is preliminary data.</text>
</comment>
<dbReference type="InterPro" id="IPR037068">
    <property type="entry name" value="DNA_primase_core_N_sf"/>
</dbReference>
<dbReference type="Gene3D" id="3.40.1360.10">
    <property type="match status" value="1"/>
</dbReference>
<dbReference type="GO" id="GO:0000428">
    <property type="term" value="C:DNA-directed RNA polymerase complex"/>
    <property type="evidence" value="ECO:0007669"/>
    <property type="project" value="UniProtKB-KW"/>
</dbReference>
<reference evidence="14 15" key="1">
    <citation type="journal article" date="2016" name="Nat. Commun.">
        <title>Thousands of microbial genomes shed light on interconnected biogeochemical processes in an aquifer system.</title>
        <authorList>
            <person name="Anantharaman K."/>
            <person name="Brown C.T."/>
            <person name="Hug L.A."/>
            <person name="Sharon I."/>
            <person name="Castelle C.J."/>
            <person name="Probst A.J."/>
            <person name="Thomas B.C."/>
            <person name="Singh A."/>
            <person name="Wilkins M.J."/>
            <person name="Karaoz U."/>
            <person name="Brodie E.L."/>
            <person name="Williams K.H."/>
            <person name="Hubbard S.S."/>
            <person name="Banfield J.F."/>
        </authorList>
    </citation>
    <scope>NUCLEOTIDE SEQUENCE [LARGE SCALE GENOMIC DNA]</scope>
</reference>
<dbReference type="InterPro" id="IPR013264">
    <property type="entry name" value="DNAG_N"/>
</dbReference>
<evidence type="ECO:0000256" key="9">
    <source>
        <dbReference type="ARBA" id="ARBA00022842"/>
    </source>
</evidence>
<dbReference type="InterPro" id="IPR050219">
    <property type="entry name" value="DnaG_primase"/>
</dbReference>
<keyword evidence="2 12" id="KW-0639">Primosome</keyword>
<evidence type="ECO:0000256" key="10">
    <source>
        <dbReference type="ARBA" id="ARBA00023125"/>
    </source>
</evidence>
<evidence type="ECO:0000256" key="1">
    <source>
        <dbReference type="ARBA" id="ARBA00022478"/>
    </source>
</evidence>
<dbReference type="GO" id="GO:0003899">
    <property type="term" value="F:DNA-directed RNA polymerase activity"/>
    <property type="evidence" value="ECO:0007669"/>
    <property type="project" value="InterPro"/>
</dbReference>
<dbReference type="GO" id="GO:0006269">
    <property type="term" value="P:DNA replication, synthesis of primer"/>
    <property type="evidence" value="ECO:0007669"/>
    <property type="project" value="UniProtKB-KW"/>
</dbReference>
<dbReference type="PANTHER" id="PTHR30313:SF2">
    <property type="entry name" value="DNA PRIMASE"/>
    <property type="match status" value="1"/>
</dbReference>
<dbReference type="InterPro" id="IPR006295">
    <property type="entry name" value="DNA_primase_DnaG"/>
</dbReference>
<comment type="function">
    <text evidence="12">RNA polymerase that catalyzes the synthesis of short RNA molecules used as primers for DNA polymerase during DNA replication.</text>
</comment>
<keyword evidence="3 12" id="KW-0808">Transferase</keyword>
<dbReference type="GO" id="GO:0008270">
    <property type="term" value="F:zinc ion binding"/>
    <property type="evidence" value="ECO:0007669"/>
    <property type="project" value="UniProtKB-KW"/>
</dbReference>
<dbReference type="InterPro" id="IPR034151">
    <property type="entry name" value="TOPRIM_DnaG_bac"/>
</dbReference>
<evidence type="ECO:0000256" key="7">
    <source>
        <dbReference type="ARBA" id="ARBA00022771"/>
    </source>
</evidence>
<dbReference type="EC" id="2.7.7.-" evidence="12"/>
<protein>
    <recommendedName>
        <fullName evidence="12">DNA primase</fullName>
        <ecNumber evidence="12">2.7.7.-</ecNumber>
    </recommendedName>
</protein>
<keyword evidence="10" id="KW-0238">DNA-binding</keyword>
<name>A0A1G1YN31_9BACT</name>
<sequence length="551" mass="62287">MVSRDKQIWHCFGCSEGGDIFSFVQKIEGLDFPAALRLLAQKAGVKLVAQDPQLVSQHNRLLDICQLATDFWHKVLLELPQALTARKYLAERRVKEETIDEFKLGYAPESWDTTLNFLKSRKYTENEIFLAGLAVKKDRGEGFYDRFRDRIIFPINSVVGNPVGFSARTMKKDEKEAKYINTPQTTIYNKSLILYNLDKAKVEIKKQGVAVLVEGQMDALTSFQAGVKNVVATSGTALTRDQITILKRYSDNLAIAFDTDAAGESASRRGIDLALEQEMNVKVITLPFGKDPDECIKHNPQDWVEAIKGAKEIMVYYFDQVAKKFDLNSAGGKKKAAQVLLNVIAKLGNKIEQTHWLQKLADRINVSEQVLRDILSTVAGGRVQSKPEAELKPAVIKSRPYLLAEQALALGLKFNQQLPYLIDNLTVEMIAALPLQQLYRELIIYYTDDITNIADDFDYTRFKSKLIDKNSASLADSLVLLAEKDFFDFDSDSVREEMITIVNFLKREYYSGQLQTIQNQIRQAEQTQNLDAIATLSEEFNNIISRLNLLG</sequence>
<evidence type="ECO:0000256" key="5">
    <source>
        <dbReference type="ARBA" id="ARBA00022705"/>
    </source>
</evidence>
<dbReference type="SMART" id="SM00493">
    <property type="entry name" value="TOPRIM"/>
    <property type="match status" value="1"/>
</dbReference>
<comment type="cofactor">
    <cofactor evidence="12">
        <name>Zn(2+)</name>
        <dbReference type="ChEBI" id="CHEBI:29105"/>
    </cofactor>
    <text evidence="12">Binds 1 zinc ion per monomer.</text>
</comment>
<evidence type="ECO:0000256" key="6">
    <source>
        <dbReference type="ARBA" id="ARBA00022723"/>
    </source>
</evidence>
<dbReference type="PIRSF" id="PIRSF002811">
    <property type="entry name" value="DnaG"/>
    <property type="match status" value="1"/>
</dbReference>
<accession>A0A1G1YN31</accession>
<keyword evidence="8 12" id="KW-0862">Zinc</keyword>
<dbReference type="AlphaFoldDB" id="A0A1G1YN31"/>
<organism evidence="14 15">
    <name type="scientific">Candidatus Buchananbacteria bacterium RIFCSPLOWO2_01_FULL_46_12</name>
    <dbReference type="NCBI Taxonomy" id="1797546"/>
    <lineage>
        <taxon>Bacteria</taxon>
        <taxon>Candidatus Buchananiibacteriota</taxon>
    </lineage>
</organism>
<comment type="subunit">
    <text evidence="12">Monomer.</text>
</comment>
<dbReference type="InterPro" id="IPR016136">
    <property type="entry name" value="DNA_helicase_N/primase_C"/>
</dbReference>
<keyword evidence="1 12" id="KW-0240">DNA-directed RNA polymerase</keyword>
<dbReference type="InterPro" id="IPR036977">
    <property type="entry name" value="DNA_primase_Znf_CHC2"/>
</dbReference>
<dbReference type="InterPro" id="IPR006171">
    <property type="entry name" value="TOPRIM_dom"/>
</dbReference>
<evidence type="ECO:0000256" key="11">
    <source>
        <dbReference type="ARBA" id="ARBA00023163"/>
    </source>
</evidence>
<dbReference type="SMART" id="SM00400">
    <property type="entry name" value="ZnF_CHCC"/>
    <property type="match status" value="1"/>
</dbReference>
<dbReference type="Gene3D" id="3.90.580.10">
    <property type="entry name" value="Zinc finger, CHC2-type domain"/>
    <property type="match status" value="1"/>
</dbReference>
<dbReference type="PROSITE" id="PS50880">
    <property type="entry name" value="TOPRIM"/>
    <property type="match status" value="1"/>
</dbReference>
<dbReference type="NCBIfam" id="TIGR01391">
    <property type="entry name" value="dnaG"/>
    <property type="match status" value="1"/>
</dbReference>
<feature type="domain" description="Toprim" evidence="13">
    <location>
        <begin position="208"/>
        <end position="291"/>
    </location>
</feature>
<evidence type="ECO:0000313" key="15">
    <source>
        <dbReference type="Proteomes" id="UP000176512"/>
    </source>
</evidence>
<dbReference type="Pfam" id="PF10410">
    <property type="entry name" value="DnaB_bind"/>
    <property type="match status" value="1"/>
</dbReference>
<keyword evidence="11 12" id="KW-0804">Transcription</keyword>
<evidence type="ECO:0000256" key="12">
    <source>
        <dbReference type="PIRNR" id="PIRNR002811"/>
    </source>
</evidence>
<dbReference type="PANTHER" id="PTHR30313">
    <property type="entry name" value="DNA PRIMASE"/>
    <property type="match status" value="1"/>
</dbReference>
<dbReference type="InterPro" id="IPR002694">
    <property type="entry name" value="Znf_CHC2"/>
</dbReference>
<comment type="similarity">
    <text evidence="12">Belongs to the DnaG primase family.</text>
</comment>
<keyword evidence="9" id="KW-0460">Magnesium</keyword>
<dbReference type="EMBL" id="MHIP01000047">
    <property type="protein sequence ID" value="OGY53772.1"/>
    <property type="molecule type" value="Genomic_DNA"/>
</dbReference>